<sequence>MVPFPPPQQIAQTREVDALALINGQVDLRGYPFRHLAVVAGSNLSMPRTTGILIAVEILSQWGWELVSVTKPFESVDKLVAFLRRN</sequence>
<evidence type="ECO:0000313" key="2">
    <source>
        <dbReference type="Proteomes" id="UP000649753"/>
    </source>
</evidence>
<evidence type="ECO:0000313" key="1">
    <source>
        <dbReference type="EMBL" id="MBE1492169.1"/>
    </source>
</evidence>
<protein>
    <submittedName>
        <fullName evidence="1">Uncharacterized protein</fullName>
    </submittedName>
</protein>
<proteinExistence type="predicted"/>
<dbReference type="EMBL" id="JADBEB010000001">
    <property type="protein sequence ID" value="MBE1492169.1"/>
    <property type="molecule type" value="Genomic_DNA"/>
</dbReference>
<organism evidence="1 2">
    <name type="scientific">Plantactinospora soyae</name>
    <dbReference type="NCBI Taxonomy" id="1544732"/>
    <lineage>
        <taxon>Bacteria</taxon>
        <taxon>Bacillati</taxon>
        <taxon>Actinomycetota</taxon>
        <taxon>Actinomycetes</taxon>
        <taxon>Micromonosporales</taxon>
        <taxon>Micromonosporaceae</taxon>
        <taxon>Plantactinospora</taxon>
    </lineage>
</organism>
<comment type="caution">
    <text evidence="1">The sequence shown here is derived from an EMBL/GenBank/DDBJ whole genome shotgun (WGS) entry which is preliminary data.</text>
</comment>
<dbReference type="Proteomes" id="UP000649753">
    <property type="component" value="Unassembled WGS sequence"/>
</dbReference>
<reference evidence="1" key="1">
    <citation type="submission" date="2020-10" db="EMBL/GenBank/DDBJ databases">
        <title>Sequencing the genomes of 1000 actinobacteria strains.</title>
        <authorList>
            <person name="Klenk H.-P."/>
        </authorList>
    </citation>
    <scope>NUCLEOTIDE SEQUENCE</scope>
    <source>
        <strain evidence="1">DSM 46832</strain>
    </source>
</reference>
<gene>
    <name evidence="1" type="ORF">H4W31_007807</name>
</gene>
<keyword evidence="2" id="KW-1185">Reference proteome</keyword>
<dbReference type="RefSeq" id="WP_192771119.1">
    <property type="nucleotide sequence ID" value="NZ_JADBEB010000001.1"/>
</dbReference>
<name>A0A927MCW8_9ACTN</name>
<accession>A0A927MCW8</accession>
<dbReference type="AlphaFoldDB" id="A0A927MCW8"/>